<gene>
    <name evidence="9" type="ORF">KI809_02375</name>
</gene>
<evidence type="ECO:0000256" key="3">
    <source>
        <dbReference type="ARBA" id="ARBA00022603"/>
    </source>
</evidence>
<dbReference type="AlphaFoldDB" id="A0AAW4L011"/>
<dbReference type="Gene3D" id="3.40.50.150">
    <property type="entry name" value="Vaccinia Virus protein VP39"/>
    <property type="match status" value="1"/>
</dbReference>
<feature type="compositionally biased region" description="Basic and acidic residues" evidence="7">
    <location>
        <begin position="201"/>
        <end position="217"/>
    </location>
</feature>
<feature type="domain" description="DNA methylase N-4/N-6" evidence="8">
    <location>
        <begin position="65"/>
        <end position="393"/>
    </location>
</feature>
<evidence type="ECO:0000256" key="6">
    <source>
        <dbReference type="ARBA" id="ARBA00047942"/>
    </source>
</evidence>
<dbReference type="GO" id="GO:0003677">
    <property type="term" value="F:DNA binding"/>
    <property type="evidence" value="ECO:0007669"/>
    <property type="project" value="InterPro"/>
</dbReference>
<dbReference type="EC" id="2.1.1.72" evidence="2"/>
<keyword evidence="5" id="KW-0949">S-adenosyl-L-methionine</keyword>
<dbReference type="RefSeq" id="WP_214169904.1">
    <property type="nucleotide sequence ID" value="NZ_JAHCVJ010000001.1"/>
</dbReference>
<keyword evidence="10" id="KW-1185">Reference proteome</keyword>
<comment type="similarity">
    <text evidence="1">Belongs to the N(4)/N(6)-methyltransferase family.</text>
</comment>
<evidence type="ECO:0000256" key="2">
    <source>
        <dbReference type="ARBA" id="ARBA00011900"/>
    </source>
</evidence>
<dbReference type="PROSITE" id="PS00092">
    <property type="entry name" value="N6_MTASE"/>
    <property type="match status" value="1"/>
</dbReference>
<reference evidence="9 10" key="1">
    <citation type="submission" date="2021-05" db="EMBL/GenBank/DDBJ databases">
        <title>The draft genome of Geobacter pelophilus DSM 12255.</title>
        <authorList>
            <person name="Xu Z."/>
            <person name="Masuda Y."/>
            <person name="Itoh H."/>
            <person name="Senoo K."/>
        </authorList>
    </citation>
    <scope>NUCLEOTIDE SEQUENCE [LARGE SCALE GENOMIC DNA]</scope>
    <source>
        <strain evidence="9 10">DSM 12255</strain>
    </source>
</reference>
<dbReference type="InterPro" id="IPR002941">
    <property type="entry name" value="DNA_methylase_N4/N6"/>
</dbReference>
<comment type="caution">
    <text evidence="9">The sequence shown here is derived from an EMBL/GenBank/DDBJ whole genome shotgun (WGS) entry which is preliminary data.</text>
</comment>
<dbReference type="GO" id="GO:0032259">
    <property type="term" value="P:methylation"/>
    <property type="evidence" value="ECO:0007669"/>
    <property type="project" value="UniProtKB-KW"/>
</dbReference>
<dbReference type="Pfam" id="PF01555">
    <property type="entry name" value="N6_N4_Mtase"/>
    <property type="match status" value="1"/>
</dbReference>
<evidence type="ECO:0000313" key="9">
    <source>
        <dbReference type="EMBL" id="MBT0663135.1"/>
    </source>
</evidence>
<evidence type="ECO:0000313" key="10">
    <source>
        <dbReference type="Proteomes" id="UP000811899"/>
    </source>
</evidence>
<evidence type="ECO:0000256" key="4">
    <source>
        <dbReference type="ARBA" id="ARBA00022679"/>
    </source>
</evidence>
<dbReference type="GO" id="GO:0008170">
    <property type="term" value="F:N-methyltransferase activity"/>
    <property type="evidence" value="ECO:0007669"/>
    <property type="project" value="InterPro"/>
</dbReference>
<keyword evidence="4" id="KW-0808">Transferase</keyword>
<proteinExistence type="inferred from homology"/>
<dbReference type="InterPro" id="IPR029063">
    <property type="entry name" value="SAM-dependent_MTases_sf"/>
</dbReference>
<sequence length="536" mass="61583">MPTLHWIGKDKVVKHHHEVPFKTLRREYVHTAPEGTPANSTGNRIIHGDNLEALKALLPEFEGRVKCIYIDPPYNTGNEGWVYNDNVNDPRIQKWLHQVVGKEGEDLSRHDKWLCMMYPRLKLLHRLLALNGSIWISIDDIEVANLRLVLDEIFGSGNFVANVLWQKKYAVANDHKTIAPMHDHILVYRKSEQWQRNLLPRTEEKDRQYRNEDEKGTFRNSDYTCNKSADERPNLYYPITNPNTGEEIWPKRTRVWAYSQDEYQRHVAEGLIYWGKDGTGKVPSFKRYKHLLKNDGIVPATWWEHSFAGHTDAAKKEIRGILSDNSKAIDFITPKPTTLIEKILSVATNPGDTVLDSYAGSGTTAHAVLKLNAQDGGNRRFILTEMMDYAETITAERVRRVMGGYGEDNKVVAGLGGSFEYYTIGEALFDEDGNLNEAVPVEEIRRYVAYTEGVEYGLSEMSPYYIGQANDAAYLFHYEPDRATALDYEFLNSLRFTEYARPTTLVVYADNCLLSQDQLRKHGIIFKKIPRDITRF</sequence>
<name>A0AAW4L011_9BACT</name>
<evidence type="ECO:0000256" key="7">
    <source>
        <dbReference type="SAM" id="MobiDB-lite"/>
    </source>
</evidence>
<evidence type="ECO:0000259" key="8">
    <source>
        <dbReference type="Pfam" id="PF01555"/>
    </source>
</evidence>
<comment type="catalytic activity">
    <reaction evidence="6">
        <text>a 2'-deoxyadenosine in DNA + S-adenosyl-L-methionine = an N(6)-methyl-2'-deoxyadenosine in DNA + S-adenosyl-L-homocysteine + H(+)</text>
        <dbReference type="Rhea" id="RHEA:15197"/>
        <dbReference type="Rhea" id="RHEA-COMP:12418"/>
        <dbReference type="Rhea" id="RHEA-COMP:12419"/>
        <dbReference type="ChEBI" id="CHEBI:15378"/>
        <dbReference type="ChEBI" id="CHEBI:57856"/>
        <dbReference type="ChEBI" id="CHEBI:59789"/>
        <dbReference type="ChEBI" id="CHEBI:90615"/>
        <dbReference type="ChEBI" id="CHEBI:90616"/>
        <dbReference type="EC" id="2.1.1.72"/>
    </reaction>
</comment>
<dbReference type="InterPro" id="IPR002295">
    <property type="entry name" value="N4/N6-MTase_EcoPI_Mod-like"/>
</dbReference>
<evidence type="ECO:0000256" key="1">
    <source>
        <dbReference type="ARBA" id="ARBA00006594"/>
    </source>
</evidence>
<evidence type="ECO:0000256" key="5">
    <source>
        <dbReference type="ARBA" id="ARBA00022691"/>
    </source>
</evidence>
<feature type="region of interest" description="Disordered" evidence="7">
    <location>
        <begin position="200"/>
        <end position="226"/>
    </location>
</feature>
<organism evidence="9 10">
    <name type="scientific">Geoanaerobacter pelophilus</name>
    <dbReference type="NCBI Taxonomy" id="60036"/>
    <lineage>
        <taxon>Bacteria</taxon>
        <taxon>Pseudomonadati</taxon>
        <taxon>Thermodesulfobacteriota</taxon>
        <taxon>Desulfuromonadia</taxon>
        <taxon>Geobacterales</taxon>
        <taxon>Geobacteraceae</taxon>
        <taxon>Geoanaerobacter</taxon>
    </lineage>
</organism>
<accession>A0AAW4L011</accession>
<dbReference type="Proteomes" id="UP000811899">
    <property type="component" value="Unassembled WGS sequence"/>
</dbReference>
<dbReference type="PRINTS" id="PR00506">
    <property type="entry name" value="D21N6MTFRASE"/>
</dbReference>
<dbReference type="InterPro" id="IPR002052">
    <property type="entry name" value="DNA_methylase_N6_adenine_CS"/>
</dbReference>
<keyword evidence="3" id="KW-0489">Methyltransferase</keyword>
<protein>
    <recommendedName>
        <fullName evidence="2">site-specific DNA-methyltransferase (adenine-specific)</fullName>
        <ecNumber evidence="2">2.1.1.72</ecNumber>
    </recommendedName>
</protein>
<dbReference type="SUPFAM" id="SSF53335">
    <property type="entry name" value="S-adenosyl-L-methionine-dependent methyltransferases"/>
    <property type="match status" value="1"/>
</dbReference>
<dbReference type="EMBL" id="JAHCVJ010000001">
    <property type="protein sequence ID" value="MBT0663135.1"/>
    <property type="molecule type" value="Genomic_DNA"/>
</dbReference>
<dbReference type="GO" id="GO:0009007">
    <property type="term" value="F:site-specific DNA-methyltransferase (adenine-specific) activity"/>
    <property type="evidence" value="ECO:0007669"/>
    <property type="project" value="UniProtKB-EC"/>
</dbReference>